<feature type="compositionally biased region" description="Acidic residues" evidence="1">
    <location>
        <begin position="143"/>
        <end position="155"/>
    </location>
</feature>
<dbReference type="EMBL" id="OX465085">
    <property type="protein sequence ID" value="CAI9301492.1"/>
    <property type="molecule type" value="Genomic_DNA"/>
</dbReference>
<feature type="region of interest" description="Disordered" evidence="1">
    <location>
        <begin position="194"/>
        <end position="213"/>
    </location>
</feature>
<feature type="compositionally biased region" description="Basic and acidic residues" evidence="1">
    <location>
        <begin position="156"/>
        <end position="175"/>
    </location>
</feature>
<proteinExistence type="predicted"/>
<feature type="region of interest" description="Disordered" evidence="1">
    <location>
        <begin position="141"/>
        <end position="189"/>
    </location>
</feature>
<accession>A0AA36A1G0</accession>
<sequence length="213" mass="24774">MDLIFIQVDVHFQGIFAKYPIRYAGGITQRLSDIDFAGMDKNRCYEFIERFTREKFEKLYYCQPYIDFPKGFTLISNEMDYVDFIAIAYVCGVILPMYVNHFDNSNMQEWLDEHIEEVFDNIGEEVIDGAGIIKEFQPGHLDVDEDDHGAEDVDAYDNKDKDDLSNPHFFKKDNGPDVDTGKNASLGEPLEEYMDDNEDVYPELPNIFNEKLQ</sequence>
<dbReference type="Proteomes" id="UP001177003">
    <property type="component" value="Chromosome 9"/>
</dbReference>
<evidence type="ECO:0000313" key="2">
    <source>
        <dbReference type="EMBL" id="CAI9301492.1"/>
    </source>
</evidence>
<gene>
    <name evidence="2" type="ORF">LSALG_LOCUS40039</name>
</gene>
<organism evidence="2 3">
    <name type="scientific">Lactuca saligna</name>
    <name type="common">Willowleaf lettuce</name>
    <dbReference type="NCBI Taxonomy" id="75948"/>
    <lineage>
        <taxon>Eukaryota</taxon>
        <taxon>Viridiplantae</taxon>
        <taxon>Streptophyta</taxon>
        <taxon>Embryophyta</taxon>
        <taxon>Tracheophyta</taxon>
        <taxon>Spermatophyta</taxon>
        <taxon>Magnoliopsida</taxon>
        <taxon>eudicotyledons</taxon>
        <taxon>Gunneridae</taxon>
        <taxon>Pentapetalae</taxon>
        <taxon>asterids</taxon>
        <taxon>campanulids</taxon>
        <taxon>Asterales</taxon>
        <taxon>Asteraceae</taxon>
        <taxon>Cichorioideae</taxon>
        <taxon>Cichorieae</taxon>
        <taxon>Lactucinae</taxon>
        <taxon>Lactuca</taxon>
    </lineage>
</organism>
<dbReference type="AlphaFoldDB" id="A0AA36A1G0"/>
<keyword evidence="3" id="KW-1185">Reference proteome</keyword>
<name>A0AA36A1G0_LACSI</name>
<reference evidence="2" key="1">
    <citation type="submission" date="2023-04" db="EMBL/GenBank/DDBJ databases">
        <authorList>
            <person name="Vijverberg K."/>
            <person name="Xiong W."/>
            <person name="Schranz E."/>
        </authorList>
    </citation>
    <scope>NUCLEOTIDE SEQUENCE</scope>
</reference>
<evidence type="ECO:0000313" key="3">
    <source>
        <dbReference type="Proteomes" id="UP001177003"/>
    </source>
</evidence>
<protein>
    <submittedName>
        <fullName evidence="2">Uncharacterized protein</fullName>
    </submittedName>
</protein>
<evidence type="ECO:0000256" key="1">
    <source>
        <dbReference type="SAM" id="MobiDB-lite"/>
    </source>
</evidence>